<evidence type="ECO:0000313" key="2">
    <source>
        <dbReference type="Proteomes" id="UP001055879"/>
    </source>
</evidence>
<name>A0ACB9EH45_ARCLA</name>
<keyword evidence="2" id="KW-1185">Reference proteome</keyword>
<sequence>MQVRNPGVLVGEEDEAVNPGTIEIVASTIVLEVQLTELIVTEGHTQVVNIPLEIEDVDVAISPTKDGQPQNRVIYPLQEEPEEELDVRKDFPPSGQPLPPSSVGSRRSSRHRQPPIHLQDYEDLCSEFPYLADDYEASIFFHFPHIDVGYQKLLLVLLGDMQ</sequence>
<protein>
    <submittedName>
        <fullName evidence="1">Uncharacterized protein</fullName>
    </submittedName>
</protein>
<accession>A0ACB9EH45</accession>
<reference evidence="1 2" key="2">
    <citation type="journal article" date="2022" name="Mol. Ecol. Resour.">
        <title>The genomes of chicory, endive, great burdock and yacon provide insights into Asteraceae paleo-polyploidization history and plant inulin production.</title>
        <authorList>
            <person name="Fan W."/>
            <person name="Wang S."/>
            <person name="Wang H."/>
            <person name="Wang A."/>
            <person name="Jiang F."/>
            <person name="Liu H."/>
            <person name="Zhao H."/>
            <person name="Xu D."/>
            <person name="Zhang Y."/>
        </authorList>
    </citation>
    <scope>NUCLEOTIDE SEQUENCE [LARGE SCALE GENOMIC DNA]</scope>
    <source>
        <strain evidence="2">cv. Niubang</strain>
    </source>
</reference>
<proteinExistence type="predicted"/>
<reference evidence="2" key="1">
    <citation type="journal article" date="2022" name="Mol. Ecol. Resour.">
        <title>The genomes of chicory, endive, great burdock and yacon provide insights into Asteraceae palaeo-polyploidization history and plant inulin production.</title>
        <authorList>
            <person name="Fan W."/>
            <person name="Wang S."/>
            <person name="Wang H."/>
            <person name="Wang A."/>
            <person name="Jiang F."/>
            <person name="Liu H."/>
            <person name="Zhao H."/>
            <person name="Xu D."/>
            <person name="Zhang Y."/>
        </authorList>
    </citation>
    <scope>NUCLEOTIDE SEQUENCE [LARGE SCALE GENOMIC DNA]</scope>
    <source>
        <strain evidence="2">cv. Niubang</strain>
    </source>
</reference>
<comment type="caution">
    <text evidence="1">The sequence shown here is derived from an EMBL/GenBank/DDBJ whole genome shotgun (WGS) entry which is preliminary data.</text>
</comment>
<gene>
    <name evidence="1" type="ORF">L6452_05863</name>
</gene>
<dbReference type="Proteomes" id="UP001055879">
    <property type="component" value="Linkage Group LG02"/>
</dbReference>
<evidence type="ECO:0000313" key="1">
    <source>
        <dbReference type="EMBL" id="KAI3758304.1"/>
    </source>
</evidence>
<organism evidence="1 2">
    <name type="scientific">Arctium lappa</name>
    <name type="common">Greater burdock</name>
    <name type="synonym">Lappa major</name>
    <dbReference type="NCBI Taxonomy" id="4217"/>
    <lineage>
        <taxon>Eukaryota</taxon>
        <taxon>Viridiplantae</taxon>
        <taxon>Streptophyta</taxon>
        <taxon>Embryophyta</taxon>
        <taxon>Tracheophyta</taxon>
        <taxon>Spermatophyta</taxon>
        <taxon>Magnoliopsida</taxon>
        <taxon>eudicotyledons</taxon>
        <taxon>Gunneridae</taxon>
        <taxon>Pentapetalae</taxon>
        <taxon>asterids</taxon>
        <taxon>campanulids</taxon>
        <taxon>Asterales</taxon>
        <taxon>Asteraceae</taxon>
        <taxon>Carduoideae</taxon>
        <taxon>Cardueae</taxon>
        <taxon>Arctiinae</taxon>
        <taxon>Arctium</taxon>
    </lineage>
</organism>
<dbReference type="EMBL" id="CM042048">
    <property type="protein sequence ID" value="KAI3758304.1"/>
    <property type="molecule type" value="Genomic_DNA"/>
</dbReference>